<protein>
    <submittedName>
        <fullName evidence="2">Uncharacterized protein</fullName>
    </submittedName>
</protein>
<keyword evidence="3" id="KW-1185">Reference proteome</keyword>
<feature type="compositionally biased region" description="Polar residues" evidence="1">
    <location>
        <begin position="59"/>
        <end position="69"/>
    </location>
</feature>
<dbReference type="Proteomes" id="UP001458880">
    <property type="component" value="Unassembled WGS sequence"/>
</dbReference>
<dbReference type="EMBL" id="JASPKY010000127">
    <property type="protein sequence ID" value="KAK9731736.1"/>
    <property type="molecule type" value="Genomic_DNA"/>
</dbReference>
<evidence type="ECO:0000256" key="1">
    <source>
        <dbReference type="SAM" id="MobiDB-lite"/>
    </source>
</evidence>
<gene>
    <name evidence="2" type="ORF">QE152_g13373</name>
</gene>
<sequence length="100" mass="11594">MKLKRKKKIGSRSYCNYTKEKLQAAVDEIKEKKISDFMNNENAEAQLITPSIDEDNIPDGTQPSTSGHKTNSDTDEISEDEIFEENIWFNIKYFDLNFLP</sequence>
<dbReference type="AlphaFoldDB" id="A0AAW1LF27"/>
<organism evidence="2 3">
    <name type="scientific">Popillia japonica</name>
    <name type="common">Japanese beetle</name>
    <dbReference type="NCBI Taxonomy" id="7064"/>
    <lineage>
        <taxon>Eukaryota</taxon>
        <taxon>Metazoa</taxon>
        <taxon>Ecdysozoa</taxon>
        <taxon>Arthropoda</taxon>
        <taxon>Hexapoda</taxon>
        <taxon>Insecta</taxon>
        <taxon>Pterygota</taxon>
        <taxon>Neoptera</taxon>
        <taxon>Endopterygota</taxon>
        <taxon>Coleoptera</taxon>
        <taxon>Polyphaga</taxon>
        <taxon>Scarabaeiformia</taxon>
        <taxon>Scarabaeidae</taxon>
        <taxon>Rutelinae</taxon>
        <taxon>Popillia</taxon>
    </lineage>
</organism>
<proteinExistence type="predicted"/>
<evidence type="ECO:0000313" key="3">
    <source>
        <dbReference type="Proteomes" id="UP001458880"/>
    </source>
</evidence>
<name>A0AAW1LF27_POPJA</name>
<accession>A0AAW1LF27</accession>
<feature type="region of interest" description="Disordered" evidence="1">
    <location>
        <begin position="48"/>
        <end position="77"/>
    </location>
</feature>
<evidence type="ECO:0000313" key="2">
    <source>
        <dbReference type="EMBL" id="KAK9731736.1"/>
    </source>
</evidence>
<reference evidence="2 3" key="1">
    <citation type="journal article" date="2024" name="BMC Genomics">
        <title>De novo assembly and annotation of Popillia japonica's genome with initial clues to its potential as an invasive pest.</title>
        <authorList>
            <person name="Cucini C."/>
            <person name="Boschi S."/>
            <person name="Funari R."/>
            <person name="Cardaioli E."/>
            <person name="Iannotti N."/>
            <person name="Marturano G."/>
            <person name="Paoli F."/>
            <person name="Bruttini M."/>
            <person name="Carapelli A."/>
            <person name="Frati F."/>
            <person name="Nardi F."/>
        </authorList>
    </citation>
    <scope>NUCLEOTIDE SEQUENCE [LARGE SCALE GENOMIC DNA]</scope>
    <source>
        <strain evidence="2">DMR45628</strain>
    </source>
</reference>
<comment type="caution">
    <text evidence="2">The sequence shown here is derived from an EMBL/GenBank/DDBJ whole genome shotgun (WGS) entry which is preliminary data.</text>
</comment>